<protein>
    <submittedName>
        <fullName evidence="1">Uncharacterized protein</fullName>
    </submittedName>
</protein>
<evidence type="ECO:0000313" key="2">
    <source>
        <dbReference type="Proteomes" id="UP000022611"/>
    </source>
</evidence>
<name>A0A010SME1_PSEFL</name>
<dbReference type="HOGENOM" id="CLU_1748081_0_0_6"/>
<reference evidence="1 2" key="1">
    <citation type="journal article" date="2011" name="J. Bacteriol.">
        <title>Draft genome sequence of the polycyclic aromatic hydrocarbon-degrading, genetically engineered bioluminescent bioreporter Pseudomonas fluorescens HK44.</title>
        <authorList>
            <person name="Chauhan A."/>
            <person name="Layton A.C."/>
            <person name="Williams D.E."/>
            <person name="Smartt A.E."/>
            <person name="Ripp S."/>
            <person name="Karpinets T.V."/>
            <person name="Brown S.D."/>
            <person name="Sayler G.S."/>
        </authorList>
    </citation>
    <scope>NUCLEOTIDE SEQUENCE [LARGE SCALE GENOMIC DNA]</scope>
    <source>
        <strain evidence="1 2">HK44</strain>
    </source>
</reference>
<accession>A0A010SME1</accession>
<gene>
    <name evidence="1" type="ORF">HK44_007550</name>
</gene>
<sequence>MIEPDPDQRHRVIIEAQHGIGAYGFGVVAYVVVLPNAFDAEEHQFVAALVAHNPVVAEVAAEQEGIAPATRLHQVITGTADKHVIALAAQQDVVASGIPEGVVAVAALDQVIAVTADDEGAALVGLGALPDVLQNMIQINDSTSIAKRP</sequence>
<dbReference type="EMBL" id="AFOY02000015">
    <property type="protein sequence ID" value="EXF94120.1"/>
    <property type="molecule type" value="Genomic_DNA"/>
</dbReference>
<evidence type="ECO:0000313" key="1">
    <source>
        <dbReference type="EMBL" id="EXF94120.1"/>
    </source>
</evidence>
<dbReference type="Proteomes" id="UP000022611">
    <property type="component" value="Unassembled WGS sequence"/>
</dbReference>
<proteinExistence type="predicted"/>
<organism evidence="1 2">
    <name type="scientific">Pseudomonas fluorescens HK44</name>
    <dbReference type="NCBI Taxonomy" id="1042209"/>
    <lineage>
        <taxon>Bacteria</taxon>
        <taxon>Pseudomonadati</taxon>
        <taxon>Pseudomonadota</taxon>
        <taxon>Gammaproteobacteria</taxon>
        <taxon>Pseudomonadales</taxon>
        <taxon>Pseudomonadaceae</taxon>
        <taxon>Pseudomonas</taxon>
    </lineage>
</organism>
<comment type="caution">
    <text evidence="1">The sequence shown here is derived from an EMBL/GenBank/DDBJ whole genome shotgun (WGS) entry which is preliminary data.</text>
</comment>
<dbReference type="AlphaFoldDB" id="A0A010SME1"/>